<sequence length="289" mass="31835">MEVHLIDGTYELFRHFYALPSAKDSEGREVAAVRGVLGSLLGMMRAGTTYIGVATDHVIESFRNQMWPEYKTGEGVDPQLLSQFPLLEEALRALGVAVWAMEEYEADDALASAASLAQDDLRVERVIISTPDKDLAQCVVGTRVVQLDRRRRLERDEQGVIQKFGVKPGSIPDYLALVGDASDGYPGLPGWGAKSASAVLSRFGKLEAIPSDPRDWQVNVSNPKGLSEVLNSKRDLAFLFRDLATLRTDLPLFATVDDLLWKGPTTTFPPIADRLDKASFSKERVPRSS</sequence>
<dbReference type="InterPro" id="IPR002421">
    <property type="entry name" value="5-3_exonuclease"/>
</dbReference>
<dbReference type="SUPFAM" id="SSF47807">
    <property type="entry name" value="5' to 3' exonuclease, C-terminal subdomain"/>
    <property type="match status" value="1"/>
</dbReference>
<dbReference type="Gene3D" id="1.10.150.20">
    <property type="entry name" value="5' to 3' exonuclease, C-terminal subdomain"/>
    <property type="match status" value="1"/>
</dbReference>
<keyword evidence="2" id="KW-0378">Hydrolase</keyword>
<dbReference type="GO" id="GO:0003677">
    <property type="term" value="F:DNA binding"/>
    <property type="evidence" value="ECO:0007669"/>
    <property type="project" value="UniProtKB-KW"/>
</dbReference>
<dbReference type="InterPro" id="IPR038969">
    <property type="entry name" value="FEN"/>
</dbReference>
<accession>A0A5B9EI40</accession>
<dbReference type="OrthoDB" id="9806424at2"/>
<keyword evidence="3" id="KW-0238">DNA-binding</keyword>
<dbReference type="Gene3D" id="3.40.50.1010">
    <property type="entry name" value="5'-nuclease"/>
    <property type="match status" value="1"/>
</dbReference>
<dbReference type="InterPro" id="IPR029060">
    <property type="entry name" value="PIN-like_dom_sf"/>
</dbReference>
<dbReference type="InterPro" id="IPR008918">
    <property type="entry name" value="HhH2"/>
</dbReference>
<evidence type="ECO:0000256" key="3">
    <source>
        <dbReference type="ARBA" id="ARBA00023125"/>
    </source>
</evidence>
<feature type="domain" description="5'-3' exonuclease" evidence="4">
    <location>
        <begin position="1"/>
        <end position="262"/>
    </location>
</feature>
<dbReference type="RefSeq" id="WP_147649822.1">
    <property type="nucleotide sequence ID" value="NZ_CP042806.1"/>
</dbReference>
<dbReference type="GO" id="GO:0033567">
    <property type="term" value="P:DNA replication, Okazaki fragment processing"/>
    <property type="evidence" value="ECO:0007669"/>
    <property type="project" value="InterPro"/>
</dbReference>
<evidence type="ECO:0000256" key="1">
    <source>
        <dbReference type="ARBA" id="ARBA00022722"/>
    </source>
</evidence>
<dbReference type="Proteomes" id="UP000321820">
    <property type="component" value="Chromosome"/>
</dbReference>
<dbReference type="Pfam" id="PF01367">
    <property type="entry name" value="5_3_exonuc"/>
    <property type="match status" value="1"/>
</dbReference>
<evidence type="ECO:0000259" key="4">
    <source>
        <dbReference type="SMART" id="SM00475"/>
    </source>
</evidence>
<dbReference type="CDD" id="cd09859">
    <property type="entry name" value="PIN_53EXO"/>
    <property type="match status" value="1"/>
</dbReference>
<dbReference type="GO" id="GO:0008409">
    <property type="term" value="F:5'-3' exonuclease activity"/>
    <property type="evidence" value="ECO:0007669"/>
    <property type="project" value="InterPro"/>
</dbReference>
<dbReference type="AlphaFoldDB" id="A0A5B9EI40"/>
<dbReference type="InterPro" id="IPR020045">
    <property type="entry name" value="DNA_polI_H3TH"/>
</dbReference>
<dbReference type="PANTHER" id="PTHR42646">
    <property type="entry name" value="FLAP ENDONUCLEASE XNI"/>
    <property type="match status" value="1"/>
</dbReference>
<protein>
    <submittedName>
        <fullName evidence="5">Flap endonuclease</fullName>
    </submittedName>
</protein>
<dbReference type="GO" id="GO:0017108">
    <property type="term" value="F:5'-flap endonuclease activity"/>
    <property type="evidence" value="ECO:0007669"/>
    <property type="project" value="InterPro"/>
</dbReference>
<dbReference type="PANTHER" id="PTHR42646:SF2">
    <property type="entry name" value="5'-3' EXONUCLEASE FAMILY PROTEIN"/>
    <property type="match status" value="1"/>
</dbReference>
<evidence type="ECO:0000256" key="2">
    <source>
        <dbReference type="ARBA" id="ARBA00022801"/>
    </source>
</evidence>
<dbReference type="InterPro" id="IPR036279">
    <property type="entry name" value="5-3_exonuclease_C_sf"/>
</dbReference>
<proteinExistence type="predicted"/>
<dbReference type="InterPro" id="IPR020046">
    <property type="entry name" value="5-3_exonucl_a-hlix_arch_N"/>
</dbReference>
<gene>
    <name evidence="5" type="ORF">FTW19_22490</name>
</gene>
<name>A0A5B9EI40_9BACT</name>
<keyword evidence="5" id="KW-0255">Endonuclease</keyword>
<dbReference type="SUPFAM" id="SSF88723">
    <property type="entry name" value="PIN domain-like"/>
    <property type="match status" value="1"/>
</dbReference>
<dbReference type="Pfam" id="PF02739">
    <property type="entry name" value="5_3_exonuc_N"/>
    <property type="match status" value="1"/>
</dbReference>
<evidence type="ECO:0000313" key="5">
    <source>
        <dbReference type="EMBL" id="QEE30510.1"/>
    </source>
</evidence>
<organism evidence="5 6">
    <name type="scientific">Terriglobus albidus</name>
    <dbReference type="NCBI Taxonomy" id="1592106"/>
    <lineage>
        <taxon>Bacteria</taxon>
        <taxon>Pseudomonadati</taxon>
        <taxon>Acidobacteriota</taxon>
        <taxon>Terriglobia</taxon>
        <taxon>Terriglobales</taxon>
        <taxon>Acidobacteriaceae</taxon>
        <taxon>Terriglobus</taxon>
    </lineage>
</organism>
<dbReference type="SMART" id="SM00475">
    <property type="entry name" value="53EXOc"/>
    <property type="match status" value="1"/>
</dbReference>
<dbReference type="KEGG" id="talb:FTW19_22490"/>
<evidence type="ECO:0000313" key="6">
    <source>
        <dbReference type="Proteomes" id="UP000321820"/>
    </source>
</evidence>
<dbReference type="EMBL" id="CP042806">
    <property type="protein sequence ID" value="QEE30510.1"/>
    <property type="molecule type" value="Genomic_DNA"/>
</dbReference>
<keyword evidence="6" id="KW-1185">Reference proteome</keyword>
<dbReference type="CDD" id="cd09898">
    <property type="entry name" value="H3TH_53EXO"/>
    <property type="match status" value="1"/>
</dbReference>
<dbReference type="SMART" id="SM00279">
    <property type="entry name" value="HhH2"/>
    <property type="match status" value="1"/>
</dbReference>
<reference evidence="5 6" key="1">
    <citation type="submission" date="2019-08" db="EMBL/GenBank/DDBJ databases">
        <title>Complete genome sequence of Terriglobus albidus strain ORNL.</title>
        <authorList>
            <person name="Podar M."/>
        </authorList>
    </citation>
    <scope>NUCLEOTIDE SEQUENCE [LARGE SCALE GENOMIC DNA]</scope>
    <source>
        <strain evidence="5 6">ORNL</strain>
    </source>
</reference>
<keyword evidence="1" id="KW-0540">Nuclease</keyword>